<keyword evidence="2" id="KW-1185">Reference proteome</keyword>
<proteinExistence type="predicted"/>
<dbReference type="OrthoDB" id="5195530at2"/>
<evidence type="ECO:0000313" key="1">
    <source>
        <dbReference type="EMBL" id="SNS06206.1"/>
    </source>
</evidence>
<evidence type="ECO:0000313" key="2">
    <source>
        <dbReference type="Proteomes" id="UP000198415"/>
    </source>
</evidence>
<dbReference type="RefSeq" id="WP_089295399.1">
    <property type="nucleotide sequence ID" value="NZ_BOMU01000059.1"/>
</dbReference>
<dbReference type="AlphaFoldDB" id="A0A239BEH5"/>
<dbReference type="EMBL" id="FZNR01000009">
    <property type="protein sequence ID" value="SNS06206.1"/>
    <property type="molecule type" value="Genomic_DNA"/>
</dbReference>
<reference evidence="1 2" key="1">
    <citation type="submission" date="2017-06" db="EMBL/GenBank/DDBJ databases">
        <authorList>
            <person name="Kim H.J."/>
            <person name="Triplett B.A."/>
        </authorList>
    </citation>
    <scope>NUCLEOTIDE SEQUENCE [LARGE SCALE GENOMIC DNA]</scope>
    <source>
        <strain evidence="1 2">DSM 43151</strain>
    </source>
</reference>
<protein>
    <submittedName>
        <fullName evidence="1">Uncharacterized protein</fullName>
    </submittedName>
</protein>
<organism evidence="1 2">
    <name type="scientific">Actinoplanes regularis</name>
    <dbReference type="NCBI Taxonomy" id="52697"/>
    <lineage>
        <taxon>Bacteria</taxon>
        <taxon>Bacillati</taxon>
        <taxon>Actinomycetota</taxon>
        <taxon>Actinomycetes</taxon>
        <taxon>Micromonosporales</taxon>
        <taxon>Micromonosporaceae</taxon>
        <taxon>Actinoplanes</taxon>
    </lineage>
</organism>
<sequence>MKLVSVGSQGRDLPPDVLAASGNTPFSRFNITVGNEYRAHAMELSTYGLNVLVVVDTGWSYWVPISLFRVVDGALPAHWEFAVVENGGPVLALWGYPSLIHDPDHHDDLIEREPAAVEVFRREAGIGDSGPKG</sequence>
<dbReference type="Proteomes" id="UP000198415">
    <property type="component" value="Unassembled WGS sequence"/>
</dbReference>
<accession>A0A239BEH5</accession>
<name>A0A239BEH5_9ACTN</name>
<gene>
    <name evidence="1" type="ORF">SAMN06264365_109152</name>
</gene>